<evidence type="ECO:0000313" key="1">
    <source>
        <dbReference type="EMBL" id="KAJ8893783.1"/>
    </source>
</evidence>
<protein>
    <recommendedName>
        <fullName evidence="3">MADF domain-containing protein</fullName>
    </recommendedName>
</protein>
<keyword evidence="2" id="KW-1185">Reference proteome</keyword>
<comment type="caution">
    <text evidence="1">The sequence shown here is derived from an EMBL/GenBank/DDBJ whole genome shotgun (WGS) entry which is preliminary data.</text>
</comment>
<organism evidence="1 2">
    <name type="scientific">Dryococelus australis</name>
    <dbReference type="NCBI Taxonomy" id="614101"/>
    <lineage>
        <taxon>Eukaryota</taxon>
        <taxon>Metazoa</taxon>
        <taxon>Ecdysozoa</taxon>
        <taxon>Arthropoda</taxon>
        <taxon>Hexapoda</taxon>
        <taxon>Insecta</taxon>
        <taxon>Pterygota</taxon>
        <taxon>Neoptera</taxon>
        <taxon>Polyneoptera</taxon>
        <taxon>Phasmatodea</taxon>
        <taxon>Verophasmatodea</taxon>
        <taxon>Anareolatae</taxon>
        <taxon>Phasmatidae</taxon>
        <taxon>Eurycanthinae</taxon>
        <taxon>Dryococelus</taxon>
    </lineage>
</organism>
<proteinExistence type="predicted"/>
<dbReference type="EMBL" id="JARBHB010000002">
    <property type="protein sequence ID" value="KAJ8893783.1"/>
    <property type="molecule type" value="Genomic_DNA"/>
</dbReference>
<dbReference type="Proteomes" id="UP001159363">
    <property type="component" value="Chromosome 2"/>
</dbReference>
<accession>A0ABQ9ID26</accession>
<sequence length="113" mass="12579">MDYMTALGLSPRKRGGAAAALSVHLRPASSTLELIGQCTRAVFCRSINMAGTGSEDVLDLELVIVEAKKHPDIWNVAAEEFHDRSKKRSSWIDVCRQFCDGLDEKEDSEKNQR</sequence>
<name>A0ABQ9ID26_9NEOP</name>
<evidence type="ECO:0000313" key="2">
    <source>
        <dbReference type="Proteomes" id="UP001159363"/>
    </source>
</evidence>
<gene>
    <name evidence="1" type="ORF">PR048_006384</name>
</gene>
<reference evidence="1 2" key="1">
    <citation type="submission" date="2023-02" db="EMBL/GenBank/DDBJ databases">
        <title>LHISI_Scaffold_Assembly.</title>
        <authorList>
            <person name="Stuart O.P."/>
            <person name="Cleave R."/>
            <person name="Magrath M.J.L."/>
            <person name="Mikheyev A.S."/>
        </authorList>
    </citation>
    <scope>NUCLEOTIDE SEQUENCE [LARGE SCALE GENOMIC DNA]</scope>
    <source>
        <strain evidence="1">Daus_M_001</strain>
        <tissue evidence="1">Leg muscle</tissue>
    </source>
</reference>
<evidence type="ECO:0008006" key="3">
    <source>
        <dbReference type="Google" id="ProtNLM"/>
    </source>
</evidence>